<sequence length="392" mass="44361">MQTLPIKISDTTLRDGEQQAGLFFPYEMKQEFAHLIAQTGVSEIEIMPCVCDDETKLVKTLVAQGLKHQIVAATPIKKDFINIAKDCDLGQIVLFKGLSDRLLFLRDREISQMKEFQGKTIDDDIPDHIINRIRQNAIDEIVNHLRYATQEAGLRVKFAIEDASRADFDFLVECLRTFSPYVEDFYLSDTVGVLTPEKSYIWVNDLLQSTTEVNLGVHYHNDLGLALENTLQSVMAGATIVSGTFGGIGERSGNVAIEQVLNGLKIRFGIEVEGINYEAIAPVLDYMEQKGIRPAAPYSQQAQRHESGIHVNSLLVDPKSYAVLPHNTIEILFGKWSGASNFRYLFEKELNHPQPKEQYEKMRSVIKTLAVEQERYFTAEEVVELWKNGIFE</sequence>
<dbReference type="InterPro" id="IPR002034">
    <property type="entry name" value="AIPM/Hcit_synth_CS"/>
</dbReference>
<dbReference type="eggNOG" id="COG0119">
    <property type="taxonomic scope" value="Bacteria"/>
</dbReference>
<evidence type="ECO:0000256" key="2">
    <source>
        <dbReference type="ARBA" id="ARBA00022679"/>
    </source>
</evidence>
<keyword evidence="2 3" id="KW-0808">Transferase</keyword>
<dbReference type="EC" id="2.3.3.13" evidence="5"/>
<dbReference type="Gene3D" id="3.20.20.70">
    <property type="entry name" value="Aldolase class I"/>
    <property type="match status" value="1"/>
</dbReference>
<evidence type="ECO:0000259" key="4">
    <source>
        <dbReference type="PROSITE" id="PS50991"/>
    </source>
</evidence>
<dbReference type="AlphaFoldDB" id="A0A073CKY3"/>
<protein>
    <submittedName>
        <fullName evidence="5">AksA</fullName>
        <ecNumber evidence="5">2.3.3.13</ecNumber>
    </submittedName>
</protein>
<keyword evidence="6" id="KW-1185">Reference proteome</keyword>
<dbReference type="Proteomes" id="UP000027395">
    <property type="component" value="Chromosome"/>
</dbReference>
<proteinExistence type="inferred from homology"/>
<dbReference type="GO" id="GO:0003852">
    <property type="term" value="F:2-isopropylmalate synthase activity"/>
    <property type="evidence" value="ECO:0007669"/>
    <property type="project" value="UniProtKB-EC"/>
</dbReference>
<evidence type="ECO:0000256" key="3">
    <source>
        <dbReference type="RuleBase" id="RU003523"/>
    </source>
</evidence>
<keyword evidence="5" id="KW-0012">Acyltransferase</keyword>
<dbReference type="PATRIC" id="fig|388467.6.peg.3809"/>
<accession>A0A073CKY3</accession>
<gene>
    <name evidence="5" type="primary">aksA</name>
    <name evidence="5" type="ORF">A19Y_3862</name>
</gene>
<dbReference type="RefSeq" id="WP_042156035.1">
    <property type="nucleotide sequence ID" value="NZ_CM002803.1"/>
</dbReference>
<dbReference type="GO" id="GO:0019752">
    <property type="term" value="P:carboxylic acid metabolic process"/>
    <property type="evidence" value="ECO:0007669"/>
    <property type="project" value="InterPro"/>
</dbReference>
<dbReference type="SUPFAM" id="SSF51569">
    <property type="entry name" value="Aldolase"/>
    <property type="match status" value="1"/>
</dbReference>
<dbReference type="InterPro" id="IPR000891">
    <property type="entry name" value="PYR_CT"/>
</dbReference>
<organism evidence="5 6">
    <name type="scientific">Planktothrix agardhii (strain NIVA-CYA 126/8)</name>
    <dbReference type="NCBI Taxonomy" id="388467"/>
    <lineage>
        <taxon>Bacteria</taxon>
        <taxon>Bacillati</taxon>
        <taxon>Cyanobacteriota</taxon>
        <taxon>Cyanophyceae</taxon>
        <taxon>Oscillatoriophycideae</taxon>
        <taxon>Oscillatoriales</taxon>
        <taxon>Microcoleaceae</taxon>
        <taxon>Planktothrix</taxon>
    </lineage>
</organism>
<dbReference type="Pfam" id="PF00682">
    <property type="entry name" value="HMGL-like"/>
    <property type="match status" value="2"/>
</dbReference>
<evidence type="ECO:0000313" key="6">
    <source>
        <dbReference type="Proteomes" id="UP000027395"/>
    </source>
</evidence>
<evidence type="ECO:0000256" key="1">
    <source>
        <dbReference type="ARBA" id="ARBA00022490"/>
    </source>
</evidence>
<reference evidence="5 6" key="1">
    <citation type="journal article" date="2014" name="Appl. Environ. Microbiol.">
        <title>Elucidation of insertion elements encoded on plasmids and in vitro construction of shuttle vectors from the toxic cyanobacterium Planktothrix.</title>
        <authorList>
            <person name="Christiansen G."/>
            <person name="Goesmann A."/>
            <person name="Kurmayer R."/>
        </authorList>
    </citation>
    <scope>NUCLEOTIDE SEQUENCE [LARGE SCALE GENOMIC DNA]</scope>
    <source>
        <strain evidence="5 6">NIVA-CYA 126/8</strain>
    </source>
</reference>
<dbReference type="PANTHER" id="PTHR42880">
    <property type="entry name" value="HOMOCITRATE SYNTHASE"/>
    <property type="match status" value="1"/>
</dbReference>
<keyword evidence="1" id="KW-0963">Cytoplasm</keyword>
<dbReference type="PROSITE" id="PS50991">
    <property type="entry name" value="PYR_CT"/>
    <property type="match status" value="1"/>
</dbReference>
<dbReference type="STRING" id="388467.A19Y_3862"/>
<dbReference type="PANTHER" id="PTHR42880:SF1">
    <property type="entry name" value="ISOPROPYLMALATE_HOMOCITRATE_CITRAMALATE SYNTHASE FAMILY PROTEIN"/>
    <property type="match status" value="1"/>
</dbReference>
<name>A0A073CKY3_PLAA1</name>
<dbReference type="PROSITE" id="PS00815">
    <property type="entry name" value="AIPM_HOMOCIT_SYNTH_1"/>
    <property type="match status" value="1"/>
</dbReference>
<dbReference type="EMBL" id="CM002803">
    <property type="protein sequence ID" value="KEI68597.1"/>
    <property type="molecule type" value="Genomic_DNA"/>
</dbReference>
<feature type="domain" description="Pyruvate carboxyltransferase" evidence="4">
    <location>
        <begin position="6"/>
        <end position="281"/>
    </location>
</feature>
<dbReference type="InterPro" id="IPR013785">
    <property type="entry name" value="Aldolase_TIM"/>
</dbReference>
<evidence type="ECO:0000313" key="5">
    <source>
        <dbReference type="EMBL" id="KEI68597.1"/>
    </source>
</evidence>
<comment type="similarity">
    <text evidence="3">Belongs to the alpha-IPM synthase/homocitrate synthase family.</text>
</comment>
<dbReference type="HOGENOM" id="CLU_022158_4_2_3"/>